<evidence type="ECO:0000313" key="3">
    <source>
        <dbReference type="EMBL" id="GAA2484048.1"/>
    </source>
</evidence>
<comment type="caution">
    <text evidence="3">The sequence shown here is derived from an EMBL/GenBank/DDBJ whole genome shotgun (WGS) entry which is preliminary data.</text>
</comment>
<dbReference type="PANTHER" id="PTHR46637">
    <property type="entry name" value="TIS1421-TRANSPOSASE PROTEIN A"/>
    <property type="match status" value="1"/>
</dbReference>
<protein>
    <recommendedName>
        <fullName evidence="2">Insertion element IS402-like domain-containing protein</fullName>
    </recommendedName>
</protein>
<evidence type="ECO:0000259" key="2">
    <source>
        <dbReference type="Pfam" id="PF13340"/>
    </source>
</evidence>
<organism evidence="3 4">
    <name type="scientific">Streptomyces longisporus</name>
    <dbReference type="NCBI Taxonomy" id="1948"/>
    <lineage>
        <taxon>Bacteria</taxon>
        <taxon>Bacillati</taxon>
        <taxon>Actinomycetota</taxon>
        <taxon>Actinomycetes</taxon>
        <taxon>Kitasatosporales</taxon>
        <taxon>Streptomycetaceae</taxon>
        <taxon>Streptomyces</taxon>
    </lineage>
</organism>
<feature type="region of interest" description="Disordered" evidence="1">
    <location>
        <begin position="1"/>
        <end position="24"/>
    </location>
</feature>
<reference evidence="4" key="1">
    <citation type="journal article" date="2019" name="Int. J. Syst. Evol. Microbiol.">
        <title>The Global Catalogue of Microorganisms (GCM) 10K type strain sequencing project: providing services to taxonomists for standard genome sequencing and annotation.</title>
        <authorList>
            <consortium name="The Broad Institute Genomics Platform"/>
            <consortium name="The Broad Institute Genome Sequencing Center for Infectious Disease"/>
            <person name="Wu L."/>
            <person name="Ma J."/>
        </authorList>
    </citation>
    <scope>NUCLEOTIDE SEQUENCE [LARGE SCALE GENOMIC DNA]</scope>
    <source>
        <strain evidence="4">JCM 4395</strain>
    </source>
</reference>
<accession>A0ABP5YUK2</accession>
<feature type="domain" description="Insertion element IS402-like" evidence="2">
    <location>
        <begin position="6"/>
        <end position="77"/>
    </location>
</feature>
<gene>
    <name evidence="3" type="ORF">GCM10010276_22120</name>
</gene>
<dbReference type="PANTHER" id="PTHR46637:SF1">
    <property type="entry name" value="BLL5188 PROTEIN"/>
    <property type="match status" value="1"/>
</dbReference>
<dbReference type="Pfam" id="PF13340">
    <property type="entry name" value="DUF4096"/>
    <property type="match status" value="1"/>
</dbReference>
<name>A0ABP5YUK2_STRLO</name>
<dbReference type="EMBL" id="BAAASG010000006">
    <property type="protein sequence ID" value="GAA2484048.1"/>
    <property type="molecule type" value="Genomic_DNA"/>
</dbReference>
<dbReference type="InterPro" id="IPR052909">
    <property type="entry name" value="Transposase_6_like"/>
</dbReference>
<keyword evidence="4" id="KW-1185">Reference proteome</keyword>
<dbReference type="Proteomes" id="UP001501777">
    <property type="component" value="Unassembled WGS sequence"/>
</dbReference>
<feature type="region of interest" description="Disordered" evidence="1">
    <location>
        <begin position="92"/>
        <end position="124"/>
    </location>
</feature>
<sequence length="143" mass="15862">MARADLTDDQSAAPEPLLPKGVKAGRPPVWSGGRLIDGIRFRARTGVPWRNVPVEYGPWGRVYDLFRRWQRDGTWHRALTQLQSVCRAHQHAAGAPEGGDLQREPPGGVFTESGDQGLGRSRGGFTTKVHLAVEQRRGPCRSW</sequence>
<dbReference type="InterPro" id="IPR025161">
    <property type="entry name" value="IS402-like_dom"/>
</dbReference>
<proteinExistence type="predicted"/>
<evidence type="ECO:0000256" key="1">
    <source>
        <dbReference type="SAM" id="MobiDB-lite"/>
    </source>
</evidence>
<evidence type="ECO:0000313" key="4">
    <source>
        <dbReference type="Proteomes" id="UP001501777"/>
    </source>
</evidence>